<gene>
    <name evidence="7" type="ORF">GCM10008932_24660</name>
</gene>
<dbReference type="InterPro" id="IPR051784">
    <property type="entry name" value="Nod_factor_ABC_transporter"/>
</dbReference>
<comment type="caution">
    <text evidence="7">The sequence shown here is derived from an EMBL/GenBank/DDBJ whole genome shotgun (WGS) entry which is preliminary data.</text>
</comment>
<sequence length="253" mass="29181">MKNFWFQTKMNATRLIKRDVKTFFFALFFPLFFYILYTRIFVFDMPEDALVIWQTDYMISMILFGSLFTSVITQANTLLEDYTNHFQLFVHLTPTSKWRYFLSVNAVYIPINLALIVALGTLAYFVNDVSLSVIQWLVLVCIILFGTVPFSMLGVIVSYGRKTTIINLLGNLLVFPLAIGGGLWWPLEIMPSWVVSIGERLVTNQLLTLSTNWVYSSEIRFSSIAGIMLWILGLVTVIIVLQKLFKYRESEVT</sequence>
<feature type="transmembrane region" description="Helical" evidence="5">
    <location>
        <begin position="168"/>
        <end position="187"/>
    </location>
</feature>
<feature type="transmembrane region" description="Helical" evidence="5">
    <location>
        <begin position="133"/>
        <end position="156"/>
    </location>
</feature>
<accession>A0ABN0XTM4</accession>
<keyword evidence="4 5" id="KW-0472">Membrane</keyword>
<evidence type="ECO:0000256" key="5">
    <source>
        <dbReference type="SAM" id="Phobius"/>
    </source>
</evidence>
<dbReference type="PANTHER" id="PTHR43229:SF2">
    <property type="entry name" value="NODULATION PROTEIN J"/>
    <property type="match status" value="1"/>
</dbReference>
<evidence type="ECO:0000256" key="3">
    <source>
        <dbReference type="ARBA" id="ARBA00022989"/>
    </source>
</evidence>
<dbReference type="Pfam" id="PF01061">
    <property type="entry name" value="ABC2_membrane"/>
    <property type="match status" value="1"/>
</dbReference>
<evidence type="ECO:0000256" key="1">
    <source>
        <dbReference type="ARBA" id="ARBA00004141"/>
    </source>
</evidence>
<feature type="transmembrane region" description="Helical" evidence="5">
    <location>
        <begin position="100"/>
        <end position="127"/>
    </location>
</feature>
<protein>
    <submittedName>
        <fullName evidence="7">ABC transporter permease</fullName>
    </submittedName>
</protein>
<keyword evidence="8" id="KW-1185">Reference proteome</keyword>
<evidence type="ECO:0000259" key="6">
    <source>
        <dbReference type="Pfam" id="PF01061"/>
    </source>
</evidence>
<comment type="subcellular location">
    <subcellularLocation>
        <location evidence="1">Membrane</location>
        <topology evidence="1">Multi-pass membrane protein</topology>
    </subcellularLocation>
</comment>
<dbReference type="RefSeq" id="WP_343757084.1">
    <property type="nucleotide sequence ID" value="NZ_BAAACW010000167.1"/>
</dbReference>
<keyword evidence="3 5" id="KW-1133">Transmembrane helix</keyword>
<feature type="transmembrane region" description="Helical" evidence="5">
    <location>
        <begin position="20"/>
        <end position="37"/>
    </location>
</feature>
<feature type="domain" description="ABC-2 type transporter transmembrane" evidence="6">
    <location>
        <begin position="14"/>
        <end position="195"/>
    </location>
</feature>
<dbReference type="EMBL" id="BAAACW010000167">
    <property type="protein sequence ID" value="GAA0372446.1"/>
    <property type="molecule type" value="Genomic_DNA"/>
</dbReference>
<dbReference type="InterPro" id="IPR013525">
    <property type="entry name" value="ABC2_TM"/>
</dbReference>
<reference evidence="7 8" key="1">
    <citation type="journal article" date="2019" name="Int. J. Syst. Evol. Microbiol.">
        <title>The Global Catalogue of Microorganisms (GCM) 10K type strain sequencing project: providing services to taxonomists for standard genome sequencing and annotation.</title>
        <authorList>
            <consortium name="The Broad Institute Genomics Platform"/>
            <consortium name="The Broad Institute Genome Sequencing Center for Infectious Disease"/>
            <person name="Wu L."/>
            <person name="Ma J."/>
        </authorList>
    </citation>
    <scope>NUCLEOTIDE SEQUENCE [LARGE SCALE GENOMIC DNA]</scope>
    <source>
        <strain evidence="7 8">JCM 12662</strain>
    </source>
</reference>
<organism evidence="7 8">
    <name type="scientific">Alkalibacterium iburiense</name>
    <dbReference type="NCBI Taxonomy" id="290589"/>
    <lineage>
        <taxon>Bacteria</taxon>
        <taxon>Bacillati</taxon>
        <taxon>Bacillota</taxon>
        <taxon>Bacilli</taxon>
        <taxon>Lactobacillales</taxon>
        <taxon>Carnobacteriaceae</taxon>
        <taxon>Alkalibacterium</taxon>
    </lineage>
</organism>
<proteinExistence type="predicted"/>
<evidence type="ECO:0000256" key="4">
    <source>
        <dbReference type="ARBA" id="ARBA00023136"/>
    </source>
</evidence>
<feature type="transmembrane region" description="Helical" evidence="5">
    <location>
        <begin position="219"/>
        <end position="241"/>
    </location>
</feature>
<evidence type="ECO:0000256" key="2">
    <source>
        <dbReference type="ARBA" id="ARBA00022692"/>
    </source>
</evidence>
<evidence type="ECO:0000313" key="8">
    <source>
        <dbReference type="Proteomes" id="UP001501166"/>
    </source>
</evidence>
<dbReference type="PANTHER" id="PTHR43229">
    <property type="entry name" value="NODULATION PROTEIN J"/>
    <property type="match status" value="1"/>
</dbReference>
<dbReference type="Proteomes" id="UP001501166">
    <property type="component" value="Unassembled WGS sequence"/>
</dbReference>
<keyword evidence="2 5" id="KW-0812">Transmembrane</keyword>
<name>A0ABN0XTM4_9LACT</name>
<evidence type="ECO:0000313" key="7">
    <source>
        <dbReference type="EMBL" id="GAA0372446.1"/>
    </source>
</evidence>
<feature type="transmembrane region" description="Helical" evidence="5">
    <location>
        <begin position="57"/>
        <end position="79"/>
    </location>
</feature>